<evidence type="ECO:0000256" key="4">
    <source>
        <dbReference type="SAM" id="MobiDB-lite"/>
    </source>
</evidence>
<evidence type="ECO:0000256" key="2">
    <source>
        <dbReference type="ARBA" id="ARBA00024341"/>
    </source>
</evidence>
<feature type="region of interest" description="Disordered" evidence="4">
    <location>
        <begin position="375"/>
        <end position="404"/>
    </location>
</feature>
<dbReference type="CDD" id="cd23767">
    <property type="entry name" value="IQCD"/>
    <property type="match status" value="1"/>
</dbReference>
<organism evidence="6 7">
    <name type="scientific">Salix dunnii</name>
    <dbReference type="NCBI Taxonomy" id="1413687"/>
    <lineage>
        <taxon>Eukaryota</taxon>
        <taxon>Viridiplantae</taxon>
        <taxon>Streptophyta</taxon>
        <taxon>Embryophyta</taxon>
        <taxon>Tracheophyta</taxon>
        <taxon>Spermatophyta</taxon>
        <taxon>Magnoliopsida</taxon>
        <taxon>eudicotyledons</taxon>
        <taxon>Gunneridae</taxon>
        <taxon>Pentapetalae</taxon>
        <taxon>rosids</taxon>
        <taxon>fabids</taxon>
        <taxon>Malpighiales</taxon>
        <taxon>Salicaceae</taxon>
        <taxon>Saliceae</taxon>
        <taxon>Salix</taxon>
    </lineage>
</organism>
<dbReference type="InterPro" id="IPR000048">
    <property type="entry name" value="IQ_motif_EF-hand-BS"/>
</dbReference>
<feature type="compositionally biased region" description="Low complexity" evidence="4">
    <location>
        <begin position="81"/>
        <end position="100"/>
    </location>
</feature>
<evidence type="ECO:0000256" key="1">
    <source>
        <dbReference type="ARBA" id="ARBA00022860"/>
    </source>
</evidence>
<dbReference type="EMBL" id="JADGMS010000008">
    <property type="protein sequence ID" value="KAF9677629.1"/>
    <property type="molecule type" value="Genomic_DNA"/>
</dbReference>
<dbReference type="Gene3D" id="1.20.5.190">
    <property type="match status" value="1"/>
</dbReference>
<dbReference type="OrthoDB" id="685302at2759"/>
<keyword evidence="1" id="KW-0112">Calmodulin-binding</keyword>
<gene>
    <name evidence="6" type="ORF">SADUNF_Sadunf08G0127500</name>
</gene>
<evidence type="ECO:0000259" key="5">
    <source>
        <dbReference type="Pfam" id="PF13178"/>
    </source>
</evidence>
<dbReference type="PANTHER" id="PTHR32295">
    <property type="entry name" value="IQ-DOMAIN 5-RELATED"/>
    <property type="match status" value="1"/>
</dbReference>
<dbReference type="Pfam" id="PF00612">
    <property type="entry name" value="IQ"/>
    <property type="match status" value="2"/>
</dbReference>
<accession>A0A835MUX0</accession>
<dbReference type="SMART" id="SM00015">
    <property type="entry name" value="IQ"/>
    <property type="match status" value="2"/>
</dbReference>
<proteinExistence type="inferred from homology"/>
<comment type="subunit">
    <text evidence="3">Binds to multiple calmodulin (CaM) in the presence of Ca(2+) and CaM-like proteins.</text>
</comment>
<sequence>MSPNDIKCKASLPVILQEDGMGRPGKWLKFFLTGKKDKEKKGTAQQNSTPIIENPVTPISIPPTTPKEKRRWSFRRSSATAAAPKESNSSEPSASPQPAAVQGTLISDNEQKMHAMAMAAAADAAAVIRLTAGTSRRNSAIEEAAAVKIQSFFRSYLARKALRALKGLVKLQALVRGQLVRKQATATLRCMQALVNVQARARAQRMWMAEDVKTSQRNSIHRKSTQENRIRHSNYENDGGMDQENIRILEVDVGESKGSIKSRNGFSHRPQTELTEHRFSTHYASNHAYSKKENCQVSPAPSALTDMSPGAFSGHFEDNSFCTAQSSPQYYSAVSKPDPSRIPFALPRPEYAESVSYDYPLFPNYMANTESFRAKVRSHSAPKQRPDSFERQPSRRRASIEGRNVPRAVRMQRSSSNVGATAQNYQYPWSIKLDRTTVSLKDSECGSTSTMLTNTNYCSSSLVGFEVRGNSSKKFGLEARAEERRKAHRPKHITRTSCAVEPGPSKL</sequence>
<dbReference type="PROSITE" id="PS50096">
    <property type="entry name" value="IQ"/>
    <property type="match status" value="2"/>
</dbReference>
<comment type="caution">
    <text evidence="6">The sequence shown here is derived from an EMBL/GenBank/DDBJ whole genome shotgun (WGS) entry which is preliminary data.</text>
</comment>
<feature type="compositionally biased region" description="Basic and acidic residues" evidence="4">
    <location>
        <begin position="384"/>
        <end position="393"/>
    </location>
</feature>
<keyword evidence="7" id="KW-1185">Reference proteome</keyword>
<evidence type="ECO:0000256" key="3">
    <source>
        <dbReference type="ARBA" id="ARBA00024378"/>
    </source>
</evidence>
<protein>
    <recommendedName>
        <fullName evidence="5">DUF4005 domain-containing protein</fullName>
    </recommendedName>
</protein>
<reference evidence="6 7" key="1">
    <citation type="submission" date="2020-10" db="EMBL/GenBank/DDBJ databases">
        <title>Plant Genome Project.</title>
        <authorList>
            <person name="Zhang R.-G."/>
        </authorList>
    </citation>
    <scope>NUCLEOTIDE SEQUENCE [LARGE SCALE GENOMIC DNA]</scope>
    <source>
        <strain evidence="6">FAFU-HL-1</strain>
        <tissue evidence="6">Leaf</tissue>
    </source>
</reference>
<dbReference type="InterPro" id="IPR025064">
    <property type="entry name" value="DUF4005"/>
</dbReference>
<feature type="region of interest" description="Disordered" evidence="4">
    <location>
        <begin position="36"/>
        <end position="101"/>
    </location>
</feature>
<comment type="similarity">
    <text evidence="2">Belongs to the IQD family.</text>
</comment>
<dbReference type="AlphaFoldDB" id="A0A835MUX0"/>
<feature type="domain" description="DUF4005" evidence="5">
    <location>
        <begin position="346"/>
        <end position="404"/>
    </location>
</feature>
<feature type="region of interest" description="Disordered" evidence="4">
    <location>
        <begin position="479"/>
        <end position="507"/>
    </location>
</feature>
<dbReference type="GO" id="GO:0005516">
    <property type="term" value="F:calmodulin binding"/>
    <property type="evidence" value="ECO:0007669"/>
    <property type="project" value="UniProtKB-KW"/>
</dbReference>
<name>A0A835MUX0_9ROSI</name>
<dbReference type="Pfam" id="PF13178">
    <property type="entry name" value="DUF4005"/>
    <property type="match status" value="1"/>
</dbReference>
<evidence type="ECO:0000313" key="7">
    <source>
        <dbReference type="Proteomes" id="UP000657918"/>
    </source>
</evidence>
<dbReference type="PANTHER" id="PTHR32295:SF45">
    <property type="entry name" value="PROTEIN IQ-DOMAIN 19"/>
    <property type="match status" value="1"/>
</dbReference>
<dbReference type="Proteomes" id="UP000657918">
    <property type="component" value="Chromosome 8"/>
</dbReference>
<evidence type="ECO:0000313" key="6">
    <source>
        <dbReference type="EMBL" id="KAF9677629.1"/>
    </source>
</evidence>